<reference evidence="1 2" key="1">
    <citation type="submission" date="2018-04" db="EMBL/GenBank/DDBJ databases">
        <title>Genomic Encyclopedia of Archaeal and Bacterial Type Strains, Phase II (KMG-II): from individual species to whole genera.</title>
        <authorList>
            <person name="Goeker M."/>
        </authorList>
    </citation>
    <scope>NUCLEOTIDE SEQUENCE [LARGE SCALE GENOMIC DNA]</scope>
    <source>
        <strain evidence="1 2">DSM 5822</strain>
    </source>
</reference>
<sequence length="339" mass="38545">MILYKYYGFSSGMAALGSRKLGFRNPAYFNDPFELSYLNNSSDSNFVSKKIDALKESLVILSLTRTAFNPLMWAHYAEDHKGFVIGYDIEDEFFLSGKYNIISANEGDVIYTTEKERIDISDDLKETLHNIFHIGQGEEMNSFSKEKLEKIAPILKKALLYKHSCWAYEEEVRVIKVLNSVFEECHVWQSDLNRAFCSLNQLVAPGIGSVIVPGLYLYSKEAKIREVYLGMRNPLLSRHQNVEIKSRSVYELAKNLAWSVNKVSMSEGSWGLKSTAISHNFLMVPEQTKGLINSLSFTGREAEYLSKVLPELVGSADDCYELTNWSGELNLKKNGEFIE</sequence>
<proteinExistence type="predicted"/>
<dbReference type="OrthoDB" id="1234596at2"/>
<dbReference type="AlphaFoldDB" id="A0A2T5IPY8"/>
<comment type="caution">
    <text evidence="1">The sequence shown here is derived from an EMBL/GenBank/DDBJ whole genome shotgun (WGS) entry which is preliminary data.</text>
</comment>
<dbReference type="InterPro" id="IPR021352">
    <property type="entry name" value="DUF2971"/>
</dbReference>
<dbReference type="EMBL" id="QAON01000048">
    <property type="protein sequence ID" value="PTQ85893.1"/>
    <property type="molecule type" value="Genomic_DNA"/>
</dbReference>
<organism evidence="1 2">
    <name type="scientific">Agitococcus lubricus</name>
    <dbReference type="NCBI Taxonomy" id="1077255"/>
    <lineage>
        <taxon>Bacteria</taxon>
        <taxon>Pseudomonadati</taxon>
        <taxon>Pseudomonadota</taxon>
        <taxon>Gammaproteobacteria</taxon>
        <taxon>Moraxellales</taxon>
        <taxon>Moraxellaceae</taxon>
        <taxon>Agitococcus</taxon>
    </lineage>
</organism>
<gene>
    <name evidence="1" type="ORF">C8N29_1481</name>
</gene>
<accession>A0A2T5IPY8</accession>
<keyword evidence="2" id="KW-1185">Reference proteome</keyword>
<evidence type="ECO:0000313" key="2">
    <source>
        <dbReference type="Proteomes" id="UP000244223"/>
    </source>
</evidence>
<name>A0A2T5IPY8_9GAMM</name>
<evidence type="ECO:0008006" key="3">
    <source>
        <dbReference type="Google" id="ProtNLM"/>
    </source>
</evidence>
<dbReference type="Proteomes" id="UP000244223">
    <property type="component" value="Unassembled WGS sequence"/>
</dbReference>
<protein>
    <recommendedName>
        <fullName evidence="3">DUF2971 family protein</fullName>
    </recommendedName>
</protein>
<dbReference type="RefSeq" id="WP_107867142.1">
    <property type="nucleotide sequence ID" value="NZ_QAON01000048.1"/>
</dbReference>
<dbReference type="Pfam" id="PF11185">
    <property type="entry name" value="DUF2971"/>
    <property type="match status" value="1"/>
</dbReference>
<evidence type="ECO:0000313" key="1">
    <source>
        <dbReference type="EMBL" id="PTQ85893.1"/>
    </source>
</evidence>